<feature type="signal peptide" evidence="2">
    <location>
        <begin position="1"/>
        <end position="26"/>
    </location>
</feature>
<comment type="caution">
    <text evidence="3">The sequence shown here is derived from an EMBL/GenBank/DDBJ whole genome shotgun (WGS) entry which is preliminary data.</text>
</comment>
<accession>A0A9D3NWT1</accession>
<feature type="chain" id="PRO_5038898033" evidence="2">
    <location>
        <begin position="27"/>
        <end position="243"/>
    </location>
</feature>
<proteinExistence type="predicted"/>
<dbReference type="Proteomes" id="UP000824219">
    <property type="component" value="Linkage Group LG06"/>
</dbReference>
<sequence length="243" mass="28311">MNFFGAFSGLPLRPLLLAAGAAAATASIYTYVKRSEDTTAEPEDTTEGPDTEVVKDQMMKLLVSKIQLQDRVKELEELLCEAHRDCDLKSKEKEQEREAHSILLAEKEEMIKTLTHKEEFLKERETHNILQAENNDMKKSITQLEEEKDEMKKTITQLEEEKDEMKKTLNNKEEFLKVTLAEAEEKHQKIISQLEEEMFDLTEKVTLAEAEEKHQKDVETIHQLEKEKDEMKKTLNNKEEFLK</sequence>
<keyword evidence="4" id="KW-1185">Reference proteome</keyword>
<dbReference type="Gene3D" id="1.20.5.4090">
    <property type="match status" value="1"/>
</dbReference>
<dbReference type="EMBL" id="JAHKSW010000006">
    <property type="protein sequence ID" value="KAG7330716.1"/>
    <property type="molecule type" value="Genomic_DNA"/>
</dbReference>
<dbReference type="OrthoDB" id="685795at2759"/>
<name>A0A9D3NWT1_9TELE</name>
<keyword evidence="2" id="KW-0732">Signal</keyword>
<reference evidence="3 4" key="1">
    <citation type="submission" date="2021-06" db="EMBL/GenBank/DDBJ databases">
        <title>Chromosome-level genome assembly of the red-tail catfish (Hemibagrus wyckioides).</title>
        <authorList>
            <person name="Shao F."/>
        </authorList>
    </citation>
    <scope>NUCLEOTIDE SEQUENCE [LARGE SCALE GENOMIC DNA]</scope>
    <source>
        <strain evidence="3">EC202008001</strain>
        <tissue evidence="3">Blood</tissue>
    </source>
</reference>
<evidence type="ECO:0000313" key="4">
    <source>
        <dbReference type="Proteomes" id="UP000824219"/>
    </source>
</evidence>
<dbReference type="AlphaFoldDB" id="A0A9D3NWT1"/>
<evidence type="ECO:0000256" key="1">
    <source>
        <dbReference type="SAM" id="MobiDB-lite"/>
    </source>
</evidence>
<evidence type="ECO:0000256" key="2">
    <source>
        <dbReference type="SAM" id="SignalP"/>
    </source>
</evidence>
<gene>
    <name evidence="3" type="ORF">KOW79_004685</name>
</gene>
<organism evidence="3 4">
    <name type="scientific">Hemibagrus wyckioides</name>
    <dbReference type="NCBI Taxonomy" id="337641"/>
    <lineage>
        <taxon>Eukaryota</taxon>
        <taxon>Metazoa</taxon>
        <taxon>Chordata</taxon>
        <taxon>Craniata</taxon>
        <taxon>Vertebrata</taxon>
        <taxon>Euteleostomi</taxon>
        <taxon>Actinopterygii</taxon>
        <taxon>Neopterygii</taxon>
        <taxon>Teleostei</taxon>
        <taxon>Ostariophysi</taxon>
        <taxon>Siluriformes</taxon>
        <taxon>Bagridae</taxon>
        <taxon>Hemibagrus</taxon>
    </lineage>
</organism>
<feature type="region of interest" description="Disordered" evidence="1">
    <location>
        <begin position="210"/>
        <end position="243"/>
    </location>
</feature>
<evidence type="ECO:0000313" key="3">
    <source>
        <dbReference type="EMBL" id="KAG7330716.1"/>
    </source>
</evidence>
<protein>
    <submittedName>
        <fullName evidence="3">Uncharacterized protein</fullName>
    </submittedName>
</protein>